<dbReference type="Pfam" id="PF14397">
    <property type="entry name" value="ATPgrasp_ST"/>
    <property type="match status" value="1"/>
</dbReference>
<gene>
    <name evidence="2" type="ORF">AW09_000864</name>
</gene>
<reference evidence="2 3" key="1">
    <citation type="submission" date="2014-02" db="EMBL/GenBank/DDBJ databases">
        <title>Expanding our view of genomic diversity in Candidatus Accumulibacter clades.</title>
        <authorList>
            <person name="Skennerton C.T."/>
            <person name="Barr J.J."/>
            <person name="Slater F.R."/>
            <person name="Bond P.L."/>
            <person name="Tyson G.W."/>
        </authorList>
    </citation>
    <scope>NUCLEOTIDE SEQUENCE [LARGE SCALE GENOMIC DNA]</scope>
    <source>
        <strain evidence="3">BA-91</strain>
    </source>
</reference>
<evidence type="ECO:0000313" key="3">
    <source>
        <dbReference type="Proteomes" id="UP000020077"/>
    </source>
</evidence>
<proteinExistence type="predicted"/>
<sequence length="368" mass="41124">MLKKIAAYVQQARRVSTDHGISIIRQLAEIVHLARHPGRIGPGDYYSYRLFEASLPSAEKENFVGWKAESRLDALNERSWHCLGLDKVLMYSLFQSINLRIPETRAIYLPGRFRPLAGADALENPVVLHAWLRTPENYPFFSKPSASGFGRGAFLADAYDVEHDCVLFRGGSSVKVPDFIKESHDTERLGYLFQTPIQPDARLVNSLGKIVSSLRMIVLCDEDQGPILHRCFWKLPTGSNAHDNYNGGKTGNLAAAIDQETGKITRIINGTGLDVVEVEQHPDTGVLLKTLFVPDWLQVLDFTLGAALALPKLRFQQWDIALSNDGPLALEVNLFGTGGCDLTQLLYRKGLLDETMRSFLSRHSLRNH</sequence>
<accession>A0A080LY64</accession>
<comment type="caution">
    <text evidence="2">The sequence shown here is derived from an EMBL/GenBank/DDBJ whole genome shotgun (WGS) entry which is preliminary data.</text>
</comment>
<dbReference type="Proteomes" id="UP000020077">
    <property type="component" value="Unassembled WGS sequence"/>
</dbReference>
<protein>
    <recommendedName>
        <fullName evidence="1">Alpha-L-glutamate ligase-related protein ATP-grasp domain-containing protein</fullName>
    </recommendedName>
</protein>
<dbReference type="InterPro" id="IPR039523">
    <property type="entry name" value="RimK-rel_E_lig_ATP-grasp"/>
</dbReference>
<feature type="domain" description="Alpha-L-glutamate ligase-related protein ATP-grasp" evidence="1">
    <location>
        <begin position="186"/>
        <end position="354"/>
    </location>
</feature>
<evidence type="ECO:0000259" key="1">
    <source>
        <dbReference type="Pfam" id="PF14397"/>
    </source>
</evidence>
<name>A0A080LY64_9PROT</name>
<dbReference type="EMBL" id="JDVG02000149">
    <property type="protein sequence ID" value="KFB73862.1"/>
    <property type="molecule type" value="Genomic_DNA"/>
</dbReference>
<organism evidence="2 3">
    <name type="scientific">Candidatus Accumulibacter phosphatis</name>
    <dbReference type="NCBI Taxonomy" id="327160"/>
    <lineage>
        <taxon>Bacteria</taxon>
        <taxon>Pseudomonadati</taxon>
        <taxon>Pseudomonadota</taxon>
        <taxon>Betaproteobacteria</taxon>
        <taxon>Candidatus Accumulibacter</taxon>
    </lineage>
</organism>
<evidence type="ECO:0000313" key="2">
    <source>
        <dbReference type="EMBL" id="KFB73862.1"/>
    </source>
</evidence>
<dbReference type="AlphaFoldDB" id="A0A080LY64"/>